<sequence length="162" mass="19114">MLFLMYTYFWHGKIFLLFLAQVIIVASVSEASNKDNSCPSEDTIQKFISRYRWTDKTISFLDGRLDRWYVRIKAPNLILRMFRDMKQEALQAKENGSEVQFDERDLMRKYFSSEFNNSRRAQVFLLNENVGMQRSVCEYGVFRSRNGKVVYSVSALVSDKNL</sequence>
<protein>
    <submittedName>
        <fullName evidence="1">Uncharacterized protein</fullName>
    </submittedName>
</protein>
<dbReference type="RefSeq" id="WP_236864532.1">
    <property type="nucleotide sequence ID" value="NZ_AP025225.1"/>
</dbReference>
<dbReference type="Proteomes" id="UP001320209">
    <property type="component" value="Chromosome"/>
</dbReference>
<evidence type="ECO:0000313" key="2">
    <source>
        <dbReference type="Proteomes" id="UP001320209"/>
    </source>
</evidence>
<name>A0ABM7V925_9PROT</name>
<dbReference type="EMBL" id="AP025225">
    <property type="protein sequence ID" value="BDB96287.1"/>
    <property type="molecule type" value="Genomic_DNA"/>
</dbReference>
<accession>A0ABM7V925</accession>
<reference evidence="1" key="1">
    <citation type="submission" date="2021-10" db="EMBL/GenBank/DDBJ databases">
        <title>Genome Sequence of The Candidatus Hydrogeosomobacter endosymbioticus, an Intracellular Bacterial Symbiont of the Anaerobic Ciliate GW7.</title>
        <authorList>
            <person name="Shiohama Y."/>
            <person name="Shinzato N."/>
        </authorList>
    </citation>
    <scope>NUCLEOTIDE SEQUENCE [LARGE SCALE GENOMIC DNA]</scope>
    <source>
        <strain evidence="1">200920</strain>
    </source>
</reference>
<organism evidence="1 2">
    <name type="scientific">Candidatus Hydrogenosomobacter endosymbioticus</name>
    <dbReference type="NCBI Taxonomy" id="2558174"/>
    <lineage>
        <taxon>Bacteria</taxon>
        <taxon>Pseudomonadati</taxon>
        <taxon>Pseudomonadota</taxon>
        <taxon>Alphaproteobacteria</taxon>
        <taxon>Holosporales</taxon>
        <taxon>Holosporaceae</taxon>
        <taxon>Candidatus Hydrogenosomobacter</taxon>
    </lineage>
</organism>
<keyword evidence="2" id="KW-1185">Reference proteome</keyword>
<gene>
    <name evidence="1" type="ORF">HYD_4200</name>
</gene>
<proteinExistence type="predicted"/>
<evidence type="ECO:0000313" key="1">
    <source>
        <dbReference type="EMBL" id="BDB96287.1"/>
    </source>
</evidence>